<gene>
    <name evidence="7" type="ORF">ACFPFW_08020</name>
</gene>
<comment type="subcellular location">
    <subcellularLocation>
        <location evidence="1">Membrane</location>
        <topology evidence="1">Multi-pass membrane protein</topology>
    </subcellularLocation>
</comment>
<keyword evidence="3 5" id="KW-1133">Transmembrane helix</keyword>
<evidence type="ECO:0000256" key="3">
    <source>
        <dbReference type="ARBA" id="ARBA00022989"/>
    </source>
</evidence>
<dbReference type="RefSeq" id="WP_114956481.1">
    <property type="nucleotide sequence ID" value="NZ_JBHSJF010000006.1"/>
</dbReference>
<sequence length="145" mass="15905">MTTLDSAYDHSRLDGVRRKRMLAFLVDFTCICILWLIACVVVGFLGIITLGLAWLLYGAVFPIVAVLYSGISISNRSATPGMRAAGLIFRSETGEPPSFIQGAAHVILFYVTVTFLTPLILVISLFNSRKRLLHDMLIGVTVENA</sequence>
<feature type="transmembrane region" description="Helical" evidence="5">
    <location>
        <begin position="21"/>
        <end position="48"/>
    </location>
</feature>
<dbReference type="EMBL" id="JBHSJF010000006">
    <property type="protein sequence ID" value="MFC5067963.1"/>
    <property type="molecule type" value="Genomic_DNA"/>
</dbReference>
<keyword evidence="8" id="KW-1185">Reference proteome</keyword>
<comment type="caution">
    <text evidence="7">The sequence shown here is derived from an EMBL/GenBank/DDBJ whole genome shotgun (WGS) entry which is preliminary data.</text>
</comment>
<accession>A0ABV9Z2A8</accession>
<reference evidence="8" key="1">
    <citation type="journal article" date="2019" name="Int. J. Syst. Evol. Microbiol.">
        <title>The Global Catalogue of Microorganisms (GCM) 10K type strain sequencing project: providing services to taxonomists for standard genome sequencing and annotation.</title>
        <authorList>
            <consortium name="The Broad Institute Genomics Platform"/>
            <consortium name="The Broad Institute Genome Sequencing Center for Infectious Disease"/>
            <person name="Wu L."/>
            <person name="Ma J."/>
        </authorList>
    </citation>
    <scope>NUCLEOTIDE SEQUENCE [LARGE SCALE GENOMIC DNA]</scope>
    <source>
        <strain evidence="8">CGMCC 1.16444</strain>
    </source>
</reference>
<evidence type="ECO:0000313" key="7">
    <source>
        <dbReference type="EMBL" id="MFC5067963.1"/>
    </source>
</evidence>
<dbReference type="Pfam" id="PF06271">
    <property type="entry name" value="RDD"/>
    <property type="match status" value="1"/>
</dbReference>
<evidence type="ECO:0000313" key="8">
    <source>
        <dbReference type="Proteomes" id="UP001595796"/>
    </source>
</evidence>
<dbReference type="Proteomes" id="UP001595796">
    <property type="component" value="Unassembled WGS sequence"/>
</dbReference>
<evidence type="ECO:0000256" key="1">
    <source>
        <dbReference type="ARBA" id="ARBA00004141"/>
    </source>
</evidence>
<name>A0ABV9Z2A8_9HYPH</name>
<protein>
    <submittedName>
        <fullName evidence="7">RDD family protein</fullName>
    </submittedName>
</protein>
<proteinExistence type="predicted"/>
<evidence type="ECO:0000259" key="6">
    <source>
        <dbReference type="Pfam" id="PF06271"/>
    </source>
</evidence>
<evidence type="ECO:0000256" key="4">
    <source>
        <dbReference type="ARBA" id="ARBA00023136"/>
    </source>
</evidence>
<evidence type="ECO:0000256" key="2">
    <source>
        <dbReference type="ARBA" id="ARBA00022692"/>
    </source>
</evidence>
<dbReference type="InterPro" id="IPR010432">
    <property type="entry name" value="RDD"/>
</dbReference>
<keyword evidence="4 5" id="KW-0472">Membrane</keyword>
<feature type="domain" description="RDD" evidence="6">
    <location>
        <begin position="19"/>
        <end position="138"/>
    </location>
</feature>
<feature type="transmembrane region" description="Helical" evidence="5">
    <location>
        <begin position="54"/>
        <end position="73"/>
    </location>
</feature>
<organism evidence="7 8">
    <name type="scientific">Flaviflagellibacter deserti</name>
    <dbReference type="NCBI Taxonomy" id="2267266"/>
    <lineage>
        <taxon>Bacteria</taxon>
        <taxon>Pseudomonadati</taxon>
        <taxon>Pseudomonadota</taxon>
        <taxon>Alphaproteobacteria</taxon>
        <taxon>Hyphomicrobiales</taxon>
        <taxon>Flaviflagellibacter</taxon>
    </lineage>
</organism>
<evidence type="ECO:0000256" key="5">
    <source>
        <dbReference type="SAM" id="Phobius"/>
    </source>
</evidence>
<keyword evidence="2 5" id="KW-0812">Transmembrane</keyword>
<feature type="transmembrane region" description="Helical" evidence="5">
    <location>
        <begin position="107"/>
        <end position="126"/>
    </location>
</feature>